<gene>
    <name evidence="7" type="ORF">SBA5_30025</name>
</gene>
<dbReference type="PANTHER" id="PTHR10996:SF283">
    <property type="entry name" value="GLYOXYLATE_HYDROXYPYRUVATE REDUCTASE B"/>
    <property type="match status" value="1"/>
</dbReference>
<keyword evidence="3" id="KW-0520">NAD</keyword>
<evidence type="ECO:0000259" key="5">
    <source>
        <dbReference type="Pfam" id="PF00389"/>
    </source>
</evidence>
<dbReference type="AlphaFoldDB" id="A0A2N9LC24"/>
<dbReference type="Proteomes" id="UP000239735">
    <property type="component" value="Unassembled WGS sequence"/>
</dbReference>
<evidence type="ECO:0000313" key="7">
    <source>
        <dbReference type="EMBL" id="SPE20820.1"/>
    </source>
</evidence>
<sequence>MKIVKSVKKILVTATNYSQLCTEAKALLESNGCQIIENSFGRPMTFDELKQRVGDVDAVVAGVDTWNAAVYKLAPKLRIISRFGVGVDNIDVEMARRFGIKVTNAPGKNANAVAELTIGLLLSAMRSIPSLHQATRQGHWDRFIGDELIGRKVGMLGFGVIAQKVARKLTGFEVEVAAYDKYPNLEMARQLKVTIVSADRVLQESDVVCLLLPSLKETYHFMNKDTFTQMKDGAYFVNTARGALVDEKALCDALRSGKLTAAAIDVYEVEPVSVDNPLFRLKNTVTTPHTAAETYETYRAVSLHTARAILDEFEGVSPPQGL</sequence>
<feature type="domain" description="D-isomer specific 2-hydroxyacid dehydrogenase catalytic" evidence="5">
    <location>
        <begin position="18"/>
        <end position="318"/>
    </location>
</feature>
<dbReference type="InterPro" id="IPR006140">
    <property type="entry name" value="D-isomer_DH_NAD-bd"/>
</dbReference>
<dbReference type="FunFam" id="3.40.50.720:FF:000203">
    <property type="entry name" value="D-3-phosphoglycerate dehydrogenase (SerA)"/>
    <property type="match status" value="1"/>
</dbReference>
<dbReference type="SUPFAM" id="SSF52283">
    <property type="entry name" value="Formate/glycerate dehydrogenase catalytic domain-like"/>
    <property type="match status" value="1"/>
</dbReference>
<evidence type="ECO:0000256" key="3">
    <source>
        <dbReference type="ARBA" id="ARBA00023027"/>
    </source>
</evidence>
<dbReference type="GO" id="GO:0030267">
    <property type="term" value="F:glyoxylate reductase (NADPH) activity"/>
    <property type="evidence" value="ECO:0007669"/>
    <property type="project" value="TreeGrafter"/>
</dbReference>
<dbReference type="EMBL" id="OKRB01000086">
    <property type="protein sequence ID" value="SPE20820.1"/>
    <property type="molecule type" value="Genomic_DNA"/>
</dbReference>
<dbReference type="InterPro" id="IPR006139">
    <property type="entry name" value="D-isomer_2_OHA_DH_cat_dom"/>
</dbReference>
<dbReference type="GO" id="GO:0016618">
    <property type="term" value="F:hydroxypyruvate reductase [NAD(P)H] activity"/>
    <property type="evidence" value="ECO:0007669"/>
    <property type="project" value="TreeGrafter"/>
</dbReference>
<evidence type="ECO:0000256" key="4">
    <source>
        <dbReference type="RuleBase" id="RU003719"/>
    </source>
</evidence>
<dbReference type="Pfam" id="PF02826">
    <property type="entry name" value="2-Hacid_dh_C"/>
    <property type="match status" value="1"/>
</dbReference>
<dbReference type="CDD" id="cd12172">
    <property type="entry name" value="PGDH_like_2"/>
    <property type="match status" value="1"/>
</dbReference>
<name>A0A2N9LC24_9BACT</name>
<comment type="similarity">
    <text evidence="1 4">Belongs to the D-isomer specific 2-hydroxyacid dehydrogenase family.</text>
</comment>
<evidence type="ECO:0000259" key="6">
    <source>
        <dbReference type="Pfam" id="PF02826"/>
    </source>
</evidence>
<accession>A0A2N9LC24</accession>
<evidence type="ECO:0000256" key="2">
    <source>
        <dbReference type="ARBA" id="ARBA00023002"/>
    </source>
</evidence>
<protein>
    <submittedName>
        <fullName evidence="7">3-phosphoglycerate dehydrogenase</fullName>
    </submittedName>
</protein>
<proteinExistence type="inferred from homology"/>
<dbReference type="Pfam" id="PF00389">
    <property type="entry name" value="2-Hacid_dh"/>
    <property type="match status" value="1"/>
</dbReference>
<dbReference type="PANTHER" id="PTHR10996">
    <property type="entry name" value="2-HYDROXYACID DEHYDROGENASE-RELATED"/>
    <property type="match status" value="1"/>
</dbReference>
<evidence type="ECO:0000256" key="1">
    <source>
        <dbReference type="ARBA" id="ARBA00005854"/>
    </source>
</evidence>
<feature type="domain" description="D-isomer specific 2-hydroxyacid dehydrogenase NAD-binding" evidence="6">
    <location>
        <begin position="118"/>
        <end position="291"/>
    </location>
</feature>
<dbReference type="InterPro" id="IPR029753">
    <property type="entry name" value="D-isomer_DH_CS"/>
</dbReference>
<dbReference type="PROSITE" id="PS00671">
    <property type="entry name" value="D_2_HYDROXYACID_DH_3"/>
    <property type="match status" value="1"/>
</dbReference>
<reference evidence="8" key="1">
    <citation type="submission" date="2018-02" db="EMBL/GenBank/DDBJ databases">
        <authorList>
            <person name="Hausmann B."/>
        </authorList>
    </citation>
    <scope>NUCLEOTIDE SEQUENCE [LARGE SCALE GENOMIC DNA]</scope>
    <source>
        <strain evidence="8">Peat soil MAG SbA5</strain>
    </source>
</reference>
<dbReference type="SUPFAM" id="SSF51735">
    <property type="entry name" value="NAD(P)-binding Rossmann-fold domains"/>
    <property type="match status" value="1"/>
</dbReference>
<evidence type="ECO:0000313" key="8">
    <source>
        <dbReference type="Proteomes" id="UP000239735"/>
    </source>
</evidence>
<dbReference type="GO" id="GO:0005829">
    <property type="term" value="C:cytosol"/>
    <property type="evidence" value="ECO:0007669"/>
    <property type="project" value="TreeGrafter"/>
</dbReference>
<dbReference type="InterPro" id="IPR050223">
    <property type="entry name" value="D-isomer_2-hydroxyacid_DH"/>
</dbReference>
<dbReference type="GO" id="GO:0051287">
    <property type="term" value="F:NAD binding"/>
    <property type="evidence" value="ECO:0007669"/>
    <property type="project" value="InterPro"/>
</dbReference>
<dbReference type="Gene3D" id="3.40.50.720">
    <property type="entry name" value="NAD(P)-binding Rossmann-like Domain"/>
    <property type="match status" value="2"/>
</dbReference>
<organism evidence="7 8">
    <name type="scientific">Candidatus Sulfuritelmatomonas gaucii</name>
    <dbReference type="NCBI Taxonomy" id="2043161"/>
    <lineage>
        <taxon>Bacteria</taxon>
        <taxon>Pseudomonadati</taxon>
        <taxon>Acidobacteriota</taxon>
        <taxon>Terriglobia</taxon>
        <taxon>Terriglobales</taxon>
        <taxon>Acidobacteriaceae</taxon>
        <taxon>Candidatus Sulfuritelmatomonas</taxon>
    </lineage>
</organism>
<keyword evidence="2 4" id="KW-0560">Oxidoreductase</keyword>
<dbReference type="InterPro" id="IPR036291">
    <property type="entry name" value="NAD(P)-bd_dom_sf"/>
</dbReference>